<reference evidence="2" key="1">
    <citation type="submission" date="2019-10" db="EMBL/GenBank/DDBJ databases">
        <authorList>
            <person name="Irmler S."/>
            <person name="Berthoud H."/>
            <person name="Roetschi A."/>
            <person name="Arias E."/>
            <person name="Shani N."/>
            <person name="Wuethrich D."/>
            <person name="Bruggmann R."/>
        </authorList>
    </citation>
    <scope>NUCLEOTIDE SEQUENCE</scope>
    <source>
        <strain evidence="2">FAM13073</strain>
    </source>
</reference>
<dbReference type="EMBL" id="WENB01000003">
    <property type="protein sequence ID" value="KAF0413625.1"/>
    <property type="molecule type" value="Genomic_DNA"/>
</dbReference>
<name>A0A379BS81_PEDPE</name>
<reference evidence="2" key="2">
    <citation type="submission" date="2019-12" db="EMBL/GenBank/DDBJ databases">
        <title>SpeciesPrimer: A bioinformatics pipeline dedicated to the design of qPCR primers for the quantification of bacterial species.</title>
        <authorList>
            <person name="Dreier M."/>
            <person name="Berthoud H."/>
            <person name="Shani N."/>
            <person name="Wechsler D."/>
            <person name="Junier P."/>
        </authorList>
    </citation>
    <scope>NUCLEOTIDE SEQUENCE</scope>
    <source>
        <strain evidence="2">FAM13073</strain>
    </source>
</reference>
<feature type="transmembrane region" description="Helical" evidence="1">
    <location>
        <begin position="29"/>
        <end position="49"/>
    </location>
</feature>
<evidence type="ECO:0000313" key="5">
    <source>
        <dbReference type="Proteomes" id="UP000472573"/>
    </source>
</evidence>
<proteinExistence type="predicted"/>
<organism evidence="4 6">
    <name type="scientific">Pediococcus pentosaceus</name>
    <dbReference type="NCBI Taxonomy" id="1255"/>
    <lineage>
        <taxon>Bacteria</taxon>
        <taxon>Bacillati</taxon>
        <taxon>Bacillota</taxon>
        <taxon>Bacilli</taxon>
        <taxon>Lactobacillales</taxon>
        <taxon>Lactobacillaceae</taxon>
        <taxon>Pediococcus</taxon>
    </lineage>
</organism>
<feature type="transmembrane region" description="Helical" evidence="1">
    <location>
        <begin position="55"/>
        <end position="73"/>
    </location>
</feature>
<dbReference type="Proteomes" id="UP001194632">
    <property type="component" value="Unassembled WGS sequence"/>
</dbReference>
<keyword evidence="1" id="KW-0472">Membrane</keyword>
<dbReference type="RefSeq" id="WP_055126076.1">
    <property type="nucleotide sequence ID" value="NZ_CAKMAM010000003.1"/>
</dbReference>
<keyword evidence="1" id="KW-1133">Transmembrane helix</keyword>
<evidence type="ECO:0000313" key="4">
    <source>
        <dbReference type="EMBL" id="MBF7127279.1"/>
    </source>
</evidence>
<feature type="transmembrane region" description="Helical" evidence="1">
    <location>
        <begin position="6"/>
        <end position="22"/>
    </location>
</feature>
<dbReference type="Proteomes" id="UP000743107">
    <property type="component" value="Unassembled WGS sequence"/>
</dbReference>
<reference evidence="4" key="4">
    <citation type="submission" date="2020-11" db="EMBL/GenBank/DDBJ databases">
        <title>Antibiotic susceptibility profiles of Pediococcus pentosaceus from various origins and their implications for the safety assessment of strains with food-technology applications.</title>
        <authorList>
            <person name="Shani N."/>
            <person name="Oberhaensli S."/>
            <person name="Arias E."/>
        </authorList>
    </citation>
    <scope>NUCLEOTIDE SEQUENCE</scope>
    <source>
        <strain evidence="4">FAM 19164</strain>
        <strain evidence="3">FAM 24207</strain>
    </source>
</reference>
<dbReference type="EMBL" id="JADOFV010000003">
    <property type="protein sequence ID" value="MBF7127279.1"/>
    <property type="molecule type" value="Genomic_DNA"/>
</dbReference>
<comment type="caution">
    <text evidence="4">The sequence shown here is derived from an EMBL/GenBank/DDBJ whole genome shotgun (WGS) entry which is preliminary data.</text>
</comment>
<evidence type="ECO:0000256" key="1">
    <source>
        <dbReference type="SAM" id="Phobius"/>
    </source>
</evidence>
<evidence type="ECO:0008006" key="7">
    <source>
        <dbReference type="Google" id="ProtNLM"/>
    </source>
</evidence>
<dbReference type="Proteomes" id="UP000472573">
    <property type="component" value="Unassembled WGS sequence"/>
</dbReference>
<sequence>MNQNLLGIVISLLFVAGQYILSKNIRKKYLGAILPIVFAVFMFYQYMTSAGGKDIWGFLIIVIVGESLLLEIWDQQTKETESKTKKELDKIKAKNRK</sequence>
<reference evidence="5" key="3">
    <citation type="submission" date="2020-03" db="EMBL/GenBank/DDBJ databases">
        <title>SpeciesPrimer: A bioinformatics pipeline dedicated to the design of qPCR primers for the quantification of bacterial species.</title>
        <authorList>
            <person name="Dreier M."/>
            <person name="Berthoud H."/>
            <person name="Shani N."/>
            <person name="Wechsler D."/>
            <person name="Junier P."/>
        </authorList>
    </citation>
    <scope>NUCLEOTIDE SEQUENCE [LARGE SCALE GENOMIC DNA]</scope>
    <source>
        <strain evidence="5">FAM13073</strain>
    </source>
</reference>
<dbReference type="EMBL" id="JADOFP010000007">
    <property type="protein sequence ID" value="MBF7115542.1"/>
    <property type="molecule type" value="Genomic_DNA"/>
</dbReference>
<evidence type="ECO:0000313" key="6">
    <source>
        <dbReference type="Proteomes" id="UP000743107"/>
    </source>
</evidence>
<accession>A0A379BS81</accession>
<keyword evidence="1" id="KW-0812">Transmembrane</keyword>
<protein>
    <recommendedName>
        <fullName evidence="7">Integral membrane protein</fullName>
    </recommendedName>
</protein>
<keyword evidence="5" id="KW-1185">Reference proteome</keyword>
<dbReference type="AlphaFoldDB" id="A0A379BS81"/>
<gene>
    <name evidence="2" type="ORF">GBO79_06630</name>
    <name evidence="3" type="ORF">ITQ90_08675</name>
    <name evidence="4" type="ORF">ITQ97_05605</name>
</gene>
<evidence type="ECO:0000313" key="3">
    <source>
        <dbReference type="EMBL" id="MBF7115542.1"/>
    </source>
</evidence>
<evidence type="ECO:0000313" key="2">
    <source>
        <dbReference type="EMBL" id="KAF0413625.1"/>
    </source>
</evidence>